<keyword evidence="1" id="KW-0256">Endoplasmic reticulum</keyword>
<evidence type="ECO:0000313" key="3">
    <source>
        <dbReference type="EMBL" id="CAE0415318.1"/>
    </source>
</evidence>
<dbReference type="AlphaFoldDB" id="A0A7S3P9Q0"/>
<accession>A0A7S3P9Q0</accession>
<name>A0A7S3P9Q0_9STRA</name>
<gene>
    <name evidence="3" type="ORF">ACOF00016_LOCUS12444</name>
</gene>
<organism evidence="3">
    <name type="scientific">Amphora coffeiformis</name>
    <dbReference type="NCBI Taxonomy" id="265554"/>
    <lineage>
        <taxon>Eukaryota</taxon>
        <taxon>Sar</taxon>
        <taxon>Stramenopiles</taxon>
        <taxon>Ochrophyta</taxon>
        <taxon>Bacillariophyta</taxon>
        <taxon>Bacillariophyceae</taxon>
        <taxon>Bacillariophycidae</taxon>
        <taxon>Thalassiophysales</taxon>
        <taxon>Catenulaceae</taxon>
        <taxon>Amphora</taxon>
    </lineage>
</organism>
<evidence type="ECO:0000259" key="2">
    <source>
        <dbReference type="Pfam" id="PF07819"/>
    </source>
</evidence>
<comment type="similarity">
    <text evidence="1">Belongs to the GPI inositol-deacylase family.</text>
</comment>
<comment type="subcellular location">
    <subcellularLocation>
        <location evidence="1">Endoplasmic reticulum membrane</location>
    </subcellularLocation>
</comment>
<dbReference type="InterPro" id="IPR012908">
    <property type="entry name" value="PGAP1-ab_dom-like"/>
</dbReference>
<comment type="function">
    <text evidence="1">Involved in inositol deacylation of GPI-anchored proteins which plays important roles in the quality control and ER-associated degradation of GPI-anchored proteins.</text>
</comment>
<dbReference type="GO" id="GO:0016788">
    <property type="term" value="F:hydrolase activity, acting on ester bonds"/>
    <property type="evidence" value="ECO:0007669"/>
    <property type="project" value="InterPro"/>
</dbReference>
<dbReference type="SUPFAM" id="SSF53474">
    <property type="entry name" value="alpha/beta-Hydrolases"/>
    <property type="match status" value="1"/>
</dbReference>
<dbReference type="Pfam" id="PF07819">
    <property type="entry name" value="PGAP1"/>
    <property type="match status" value="1"/>
</dbReference>
<keyword evidence="1" id="KW-0653">Protein transport</keyword>
<dbReference type="GO" id="GO:0015031">
    <property type="term" value="P:protein transport"/>
    <property type="evidence" value="ECO:0007669"/>
    <property type="project" value="UniProtKB-KW"/>
</dbReference>
<proteinExistence type="inferred from homology"/>
<sequence>MTTKRILNGIVGDYLDGTGNELATEMALYQNDGLQVQRFSTNKSLCILVHGLVDDESVWLKDDVNYGENMRRDLELVPLYLRYNSGLHVSTNGKKLNSLLQSLSSPGSPAREIVFLCHSMGGLVVRSACSYGLEQDAVWTKRVSHVIFLGTPHQGSYWEKAGNILTNSLDFIPRPYMKLAAQVGNLRSDGIKDLRYGYVRDEDWNNGDQDALLNNTKTKSNLLSWASYHVVTGTITKNPNNFLSQMFGDALVHKLSAQGHSENDDHHLPFVDEDFCEFPGIHHQKLTSDISIYEKIREWISQPCAPPVLPDKPDLVTLDCDDLAEETVHAASSRGSYDDCKGGSKLVHESIHAGVTAVGKVQRELTSEVYSILSKFCLIAPVVKKVQVVHEASVDAVYASILAVNSASATIAGFAIEEVKKRRQEDGTTVVTYE</sequence>
<dbReference type="EC" id="3.1.-.-" evidence="1"/>
<keyword evidence="1" id="KW-0813">Transport</keyword>
<feature type="domain" description="GPI inositol-deacylase PGAP1-like alpha/beta" evidence="2">
    <location>
        <begin position="97"/>
        <end position="204"/>
    </location>
</feature>
<reference evidence="3" key="1">
    <citation type="submission" date="2021-01" db="EMBL/GenBank/DDBJ databases">
        <authorList>
            <person name="Corre E."/>
            <person name="Pelletier E."/>
            <person name="Niang G."/>
            <person name="Scheremetjew M."/>
            <person name="Finn R."/>
            <person name="Kale V."/>
            <person name="Holt S."/>
            <person name="Cochrane G."/>
            <person name="Meng A."/>
            <person name="Brown T."/>
            <person name="Cohen L."/>
        </authorList>
    </citation>
    <scope>NUCLEOTIDE SEQUENCE</scope>
    <source>
        <strain evidence="3">CCMP127</strain>
    </source>
</reference>
<keyword evidence="1" id="KW-0378">Hydrolase</keyword>
<dbReference type="InterPro" id="IPR029058">
    <property type="entry name" value="AB_hydrolase_fold"/>
</dbReference>
<dbReference type="Gene3D" id="3.40.50.1820">
    <property type="entry name" value="alpha/beta hydrolase"/>
    <property type="match status" value="1"/>
</dbReference>
<protein>
    <recommendedName>
        <fullName evidence="1">GPI inositol-deacylase</fullName>
        <ecNumber evidence="1">3.1.-.-</ecNumber>
    </recommendedName>
</protein>
<dbReference type="EMBL" id="HBIM01015811">
    <property type="protein sequence ID" value="CAE0415318.1"/>
    <property type="molecule type" value="Transcribed_RNA"/>
</dbReference>
<keyword evidence="1" id="KW-0472">Membrane</keyword>
<dbReference type="GO" id="GO:0005789">
    <property type="term" value="C:endoplasmic reticulum membrane"/>
    <property type="evidence" value="ECO:0007669"/>
    <property type="project" value="UniProtKB-SubCell"/>
</dbReference>
<evidence type="ECO:0000256" key="1">
    <source>
        <dbReference type="RuleBase" id="RU365011"/>
    </source>
</evidence>